<evidence type="ECO:0000259" key="5">
    <source>
        <dbReference type="PROSITE" id="PS51078"/>
    </source>
</evidence>
<evidence type="ECO:0000259" key="4">
    <source>
        <dbReference type="PROSITE" id="PS51077"/>
    </source>
</evidence>
<dbReference type="SUPFAM" id="SSF55781">
    <property type="entry name" value="GAF domain-like"/>
    <property type="match status" value="1"/>
</dbReference>
<dbReference type="PROSITE" id="PS51078">
    <property type="entry name" value="ICLR_ED"/>
    <property type="match status" value="1"/>
</dbReference>
<sequence length="263" mass="28838">MAEPPEPADMTNKSVVKAVRLLRELAKHREGATVTVLAAATRIARPTAFRLLHSLEQNGFVDRIDNNYVLGWELARLGKIADPHTGLVRRVQPVLDDLAAELNETATLSIPMGDDDFELIAEATSSHMVGVTMAKNVGRHFPLHASSTGKTLLAELPKDRVESLLPSTLEAFASRTITDRDALLKELTEIREQGYSVIDNEFEEGLLSLSRPVRDSSGKLAAVLTVEGPRYRLGRDRIPEALQQMQATVDRLVGVLWEGSGAE</sequence>
<reference evidence="6 7" key="1">
    <citation type="submission" date="2020-08" db="EMBL/GenBank/DDBJ databases">
        <title>Sequencing the genomes of 1000 actinobacteria strains.</title>
        <authorList>
            <person name="Klenk H.-P."/>
        </authorList>
    </citation>
    <scope>NUCLEOTIDE SEQUENCE [LARGE SCALE GENOMIC DNA]</scope>
    <source>
        <strain evidence="6 7">DSM 44551</strain>
    </source>
</reference>
<keyword evidence="2 6" id="KW-0238">DNA-binding</keyword>
<dbReference type="SMART" id="SM00346">
    <property type="entry name" value="HTH_ICLR"/>
    <property type="match status" value="1"/>
</dbReference>
<dbReference type="RefSeq" id="WP_184389904.1">
    <property type="nucleotide sequence ID" value="NZ_BAAAJD010000127.1"/>
</dbReference>
<gene>
    <name evidence="6" type="ORF">HDA36_001134</name>
</gene>
<evidence type="ECO:0000313" key="6">
    <source>
        <dbReference type="EMBL" id="MBB5431050.1"/>
    </source>
</evidence>
<dbReference type="GO" id="GO:0003677">
    <property type="term" value="F:DNA binding"/>
    <property type="evidence" value="ECO:0007669"/>
    <property type="project" value="UniProtKB-KW"/>
</dbReference>
<protein>
    <submittedName>
        <fullName evidence="6">DNA-binding IclR family transcriptional regulator</fullName>
    </submittedName>
</protein>
<evidence type="ECO:0000256" key="1">
    <source>
        <dbReference type="ARBA" id="ARBA00023015"/>
    </source>
</evidence>
<keyword evidence="1" id="KW-0805">Transcription regulation</keyword>
<evidence type="ECO:0000256" key="3">
    <source>
        <dbReference type="ARBA" id="ARBA00023163"/>
    </source>
</evidence>
<dbReference type="EMBL" id="JACHDB010000001">
    <property type="protein sequence ID" value="MBB5431050.1"/>
    <property type="molecule type" value="Genomic_DNA"/>
</dbReference>
<name>A0A7W8VCJ6_9ACTN</name>
<dbReference type="InterPro" id="IPR014757">
    <property type="entry name" value="Tscrpt_reg_IclR_C"/>
</dbReference>
<dbReference type="InterPro" id="IPR005471">
    <property type="entry name" value="Tscrpt_reg_IclR_N"/>
</dbReference>
<dbReference type="PANTHER" id="PTHR30136">
    <property type="entry name" value="HELIX-TURN-HELIX TRANSCRIPTIONAL REGULATOR, ICLR FAMILY"/>
    <property type="match status" value="1"/>
</dbReference>
<dbReference type="GO" id="GO:0003700">
    <property type="term" value="F:DNA-binding transcription factor activity"/>
    <property type="evidence" value="ECO:0007669"/>
    <property type="project" value="TreeGrafter"/>
</dbReference>
<dbReference type="Proteomes" id="UP000572635">
    <property type="component" value="Unassembled WGS sequence"/>
</dbReference>
<dbReference type="Gene3D" id="3.30.450.40">
    <property type="match status" value="1"/>
</dbReference>
<proteinExistence type="predicted"/>
<dbReference type="PANTHER" id="PTHR30136:SF24">
    <property type="entry name" value="HTH-TYPE TRANSCRIPTIONAL REPRESSOR ALLR"/>
    <property type="match status" value="1"/>
</dbReference>
<organism evidence="6 7">
    <name type="scientific">Nocardiopsis composta</name>
    <dbReference type="NCBI Taxonomy" id="157465"/>
    <lineage>
        <taxon>Bacteria</taxon>
        <taxon>Bacillati</taxon>
        <taxon>Actinomycetota</taxon>
        <taxon>Actinomycetes</taxon>
        <taxon>Streptosporangiales</taxon>
        <taxon>Nocardiopsidaceae</taxon>
        <taxon>Nocardiopsis</taxon>
    </lineage>
</organism>
<dbReference type="InterPro" id="IPR036390">
    <property type="entry name" value="WH_DNA-bd_sf"/>
</dbReference>
<accession>A0A7W8VCJ6</accession>
<dbReference type="InterPro" id="IPR029016">
    <property type="entry name" value="GAF-like_dom_sf"/>
</dbReference>
<dbReference type="Gene3D" id="1.10.10.10">
    <property type="entry name" value="Winged helix-like DNA-binding domain superfamily/Winged helix DNA-binding domain"/>
    <property type="match status" value="1"/>
</dbReference>
<dbReference type="Pfam" id="PF01614">
    <property type="entry name" value="IclR_C"/>
    <property type="match status" value="1"/>
</dbReference>
<feature type="domain" description="HTH iclR-type" evidence="4">
    <location>
        <begin position="12"/>
        <end position="72"/>
    </location>
</feature>
<dbReference type="GO" id="GO:0045892">
    <property type="term" value="P:negative regulation of DNA-templated transcription"/>
    <property type="evidence" value="ECO:0007669"/>
    <property type="project" value="TreeGrafter"/>
</dbReference>
<feature type="domain" description="IclR-ED" evidence="5">
    <location>
        <begin position="73"/>
        <end position="258"/>
    </location>
</feature>
<dbReference type="SUPFAM" id="SSF46785">
    <property type="entry name" value="Winged helix' DNA-binding domain"/>
    <property type="match status" value="1"/>
</dbReference>
<keyword evidence="7" id="KW-1185">Reference proteome</keyword>
<evidence type="ECO:0000313" key="7">
    <source>
        <dbReference type="Proteomes" id="UP000572635"/>
    </source>
</evidence>
<dbReference type="InterPro" id="IPR050707">
    <property type="entry name" value="HTH_MetabolicPath_Reg"/>
</dbReference>
<dbReference type="Pfam" id="PF09339">
    <property type="entry name" value="HTH_IclR"/>
    <property type="match status" value="1"/>
</dbReference>
<comment type="caution">
    <text evidence="6">The sequence shown here is derived from an EMBL/GenBank/DDBJ whole genome shotgun (WGS) entry which is preliminary data.</text>
</comment>
<keyword evidence="3" id="KW-0804">Transcription</keyword>
<dbReference type="AlphaFoldDB" id="A0A7W8VCJ6"/>
<dbReference type="PROSITE" id="PS51077">
    <property type="entry name" value="HTH_ICLR"/>
    <property type="match status" value="1"/>
</dbReference>
<dbReference type="InterPro" id="IPR036388">
    <property type="entry name" value="WH-like_DNA-bd_sf"/>
</dbReference>
<evidence type="ECO:0000256" key="2">
    <source>
        <dbReference type="ARBA" id="ARBA00023125"/>
    </source>
</evidence>